<keyword evidence="2" id="KW-1185">Reference proteome</keyword>
<evidence type="ECO:0000313" key="2">
    <source>
        <dbReference type="Proteomes" id="UP000466388"/>
    </source>
</evidence>
<dbReference type="Proteomes" id="UP000466388">
    <property type="component" value="Unassembled WGS sequence"/>
</dbReference>
<comment type="caution">
    <text evidence="1">The sequence shown here is derived from an EMBL/GenBank/DDBJ whole genome shotgun (WGS) entry which is preliminary data.</text>
</comment>
<accession>A0A7X2XTI6</accession>
<evidence type="ECO:0000313" key="1">
    <source>
        <dbReference type="EMBL" id="MTV81398.1"/>
    </source>
</evidence>
<sequence length="84" mass="8923">MKSFVKYSSLAFATALLGTGIIESGVSVQKAHAATTPDTTQAATKNTESTAMRSDLRAAPYLVTEDQAWNLISAKLESATETQK</sequence>
<proteinExistence type="predicted"/>
<protein>
    <submittedName>
        <fullName evidence="1">Uncharacterized protein</fullName>
    </submittedName>
</protein>
<dbReference type="AlphaFoldDB" id="A0A7X2XTI6"/>
<dbReference type="RefSeq" id="WP_155430692.1">
    <property type="nucleotide sequence ID" value="NZ_WNJO01000002.1"/>
</dbReference>
<gene>
    <name evidence="1" type="ORF">GM612_01855</name>
</gene>
<organism evidence="1 2">
    <name type="scientific">Secundilactobacillus folii</name>
    <dbReference type="NCBI Taxonomy" id="2678357"/>
    <lineage>
        <taxon>Bacteria</taxon>
        <taxon>Bacillati</taxon>
        <taxon>Bacillota</taxon>
        <taxon>Bacilli</taxon>
        <taxon>Lactobacillales</taxon>
        <taxon>Lactobacillaceae</taxon>
        <taxon>Secundilactobacillus</taxon>
    </lineage>
</organism>
<name>A0A7X2XTI6_9LACO</name>
<reference evidence="1 2" key="1">
    <citation type="submission" date="2019-11" db="EMBL/GenBank/DDBJ databases">
        <title>Lactobacillus sp. nov. CRM56-3, isolated from fermented tea leaves.</title>
        <authorList>
            <person name="Phuengjayaem S."/>
            <person name="Tanasupawat S."/>
        </authorList>
    </citation>
    <scope>NUCLEOTIDE SEQUENCE [LARGE SCALE GENOMIC DNA]</scope>
    <source>
        <strain evidence="1 2">CRM56-3</strain>
    </source>
</reference>
<dbReference type="EMBL" id="WNJO01000002">
    <property type="protein sequence ID" value="MTV81398.1"/>
    <property type="molecule type" value="Genomic_DNA"/>
</dbReference>